<dbReference type="InterPro" id="IPR009057">
    <property type="entry name" value="Homeodomain-like_sf"/>
</dbReference>
<evidence type="ECO:0000256" key="2">
    <source>
        <dbReference type="ARBA" id="ARBA00023125"/>
    </source>
</evidence>
<feature type="DNA-binding region" description="H-T-H motif" evidence="4">
    <location>
        <begin position="38"/>
        <end position="57"/>
    </location>
</feature>
<evidence type="ECO:0000313" key="7">
    <source>
        <dbReference type="Proteomes" id="UP000073601"/>
    </source>
</evidence>
<protein>
    <submittedName>
        <fullName evidence="6">HTH-type transcriptional regulator LuxR</fullName>
    </submittedName>
</protein>
<proteinExistence type="predicted"/>
<evidence type="ECO:0000256" key="4">
    <source>
        <dbReference type="PROSITE-ProRule" id="PRU00335"/>
    </source>
</evidence>
<keyword evidence="7" id="KW-1185">Reference proteome</keyword>
<dbReference type="RefSeq" id="WP_062705379.1">
    <property type="nucleotide sequence ID" value="NZ_CAWRCI010000003.1"/>
</dbReference>
<gene>
    <name evidence="6" type="primary">luxR</name>
    <name evidence="6" type="ORF">GMA8713_00471</name>
</gene>
<dbReference type="PROSITE" id="PS50977">
    <property type="entry name" value="HTH_TETR_2"/>
    <property type="match status" value="1"/>
</dbReference>
<evidence type="ECO:0000256" key="3">
    <source>
        <dbReference type="ARBA" id="ARBA00023163"/>
    </source>
</evidence>
<feature type="domain" description="HTH tetR-type" evidence="5">
    <location>
        <begin position="15"/>
        <end position="75"/>
    </location>
</feature>
<dbReference type="InterPro" id="IPR036271">
    <property type="entry name" value="Tet_transcr_reg_TetR-rel_C_sf"/>
</dbReference>
<keyword evidence="2 4" id="KW-0238">DNA-binding</keyword>
<dbReference type="PANTHER" id="PTHR30055">
    <property type="entry name" value="HTH-TYPE TRANSCRIPTIONAL REGULATOR RUTR"/>
    <property type="match status" value="1"/>
</dbReference>
<keyword evidence="1" id="KW-0805">Transcription regulation</keyword>
<dbReference type="Pfam" id="PF00440">
    <property type="entry name" value="TetR_N"/>
    <property type="match status" value="1"/>
</dbReference>
<dbReference type="EMBL" id="FIZY01000003">
    <property type="protein sequence ID" value="CZF78180.1"/>
    <property type="molecule type" value="Genomic_DNA"/>
</dbReference>
<organism evidence="6 7">
    <name type="scientific">Grimontia marina</name>
    <dbReference type="NCBI Taxonomy" id="646534"/>
    <lineage>
        <taxon>Bacteria</taxon>
        <taxon>Pseudomonadati</taxon>
        <taxon>Pseudomonadota</taxon>
        <taxon>Gammaproteobacteria</taxon>
        <taxon>Vibrionales</taxon>
        <taxon>Vibrionaceae</taxon>
        <taxon>Grimontia</taxon>
    </lineage>
</organism>
<accession>A0A128EVG7</accession>
<reference evidence="7" key="1">
    <citation type="submission" date="2016-02" db="EMBL/GenBank/DDBJ databases">
        <authorList>
            <person name="Rodrigo-Torres Lidia"/>
            <person name="Arahal R.David."/>
        </authorList>
    </citation>
    <scope>NUCLEOTIDE SEQUENCE [LARGE SCALE GENOMIC DNA]</scope>
    <source>
        <strain evidence="7">CECT 8713</strain>
    </source>
</reference>
<dbReference type="GO" id="GO:0003700">
    <property type="term" value="F:DNA-binding transcription factor activity"/>
    <property type="evidence" value="ECO:0007669"/>
    <property type="project" value="TreeGrafter"/>
</dbReference>
<dbReference type="InterPro" id="IPR050109">
    <property type="entry name" value="HTH-type_TetR-like_transc_reg"/>
</dbReference>
<dbReference type="SUPFAM" id="SSF48498">
    <property type="entry name" value="Tetracyclin repressor-like, C-terminal domain"/>
    <property type="match status" value="1"/>
</dbReference>
<dbReference type="GO" id="GO:0000976">
    <property type="term" value="F:transcription cis-regulatory region binding"/>
    <property type="evidence" value="ECO:0007669"/>
    <property type="project" value="TreeGrafter"/>
</dbReference>
<evidence type="ECO:0000256" key="1">
    <source>
        <dbReference type="ARBA" id="ARBA00023015"/>
    </source>
</evidence>
<dbReference type="Proteomes" id="UP000073601">
    <property type="component" value="Unassembled WGS sequence"/>
</dbReference>
<dbReference type="OrthoDB" id="155497at2"/>
<evidence type="ECO:0000259" key="5">
    <source>
        <dbReference type="PROSITE" id="PS50977"/>
    </source>
</evidence>
<keyword evidence="3" id="KW-0804">Transcription</keyword>
<dbReference type="PANTHER" id="PTHR30055:SF234">
    <property type="entry name" value="HTH-TYPE TRANSCRIPTIONAL REGULATOR BETI"/>
    <property type="match status" value="1"/>
</dbReference>
<dbReference type="InterPro" id="IPR001647">
    <property type="entry name" value="HTH_TetR"/>
</dbReference>
<dbReference type="Gene3D" id="1.10.357.10">
    <property type="entry name" value="Tetracycline Repressor, domain 2"/>
    <property type="match status" value="1"/>
</dbReference>
<dbReference type="PRINTS" id="PR00455">
    <property type="entry name" value="HTHTETR"/>
</dbReference>
<sequence length="201" mass="22924">MTTSSGRTRTRLSPEQRKEQLLGYALEVFSKRGIGRAGHADIADMAQVSVATVFNYFPTREDLVEAVLKEAEKEFQQIISRHLHLGKNHVRNSLSFVTSAVIDAALADKEWLKVWYEWSTSIREDIWPNFVEGKNVVLEQYTALFNHGLQEGLIPERRSAIELARLFDGVCYILYLQSNQQPDKEALIRQADGYIDLLCGH</sequence>
<name>A0A128EVG7_9GAMM</name>
<dbReference type="AlphaFoldDB" id="A0A128EVG7"/>
<dbReference type="SUPFAM" id="SSF46689">
    <property type="entry name" value="Homeodomain-like"/>
    <property type="match status" value="1"/>
</dbReference>
<evidence type="ECO:0000313" key="6">
    <source>
        <dbReference type="EMBL" id="CZF78180.1"/>
    </source>
</evidence>